<feature type="domain" description="BTB" evidence="1">
    <location>
        <begin position="723"/>
        <end position="779"/>
    </location>
</feature>
<dbReference type="PROSITE" id="PS50097">
    <property type="entry name" value="BTB"/>
    <property type="match status" value="2"/>
</dbReference>
<organism evidence="2 3">
    <name type="scientific">Apolygus lucorum</name>
    <name type="common">Small green plant bug</name>
    <name type="synonym">Lygocoris lucorum</name>
    <dbReference type="NCBI Taxonomy" id="248454"/>
    <lineage>
        <taxon>Eukaryota</taxon>
        <taxon>Metazoa</taxon>
        <taxon>Ecdysozoa</taxon>
        <taxon>Arthropoda</taxon>
        <taxon>Hexapoda</taxon>
        <taxon>Insecta</taxon>
        <taxon>Pterygota</taxon>
        <taxon>Neoptera</taxon>
        <taxon>Paraneoptera</taxon>
        <taxon>Hemiptera</taxon>
        <taxon>Heteroptera</taxon>
        <taxon>Panheteroptera</taxon>
        <taxon>Cimicomorpha</taxon>
        <taxon>Miridae</taxon>
        <taxon>Mirini</taxon>
        <taxon>Apolygus</taxon>
    </lineage>
</organism>
<dbReference type="Pfam" id="PF13540">
    <property type="entry name" value="RCC1_2"/>
    <property type="match status" value="1"/>
</dbReference>
<dbReference type="InterPro" id="IPR009091">
    <property type="entry name" value="RCC1/BLIP-II"/>
</dbReference>
<dbReference type="PROSITE" id="PS00626">
    <property type="entry name" value="RCC1_2"/>
    <property type="match status" value="1"/>
</dbReference>
<dbReference type="EMBL" id="WIXP02000010">
    <property type="protein sequence ID" value="KAF6203430.1"/>
    <property type="molecule type" value="Genomic_DNA"/>
</dbReference>
<dbReference type="InterPro" id="IPR011333">
    <property type="entry name" value="SKP1/BTB/POZ_sf"/>
</dbReference>
<keyword evidence="3" id="KW-1185">Reference proteome</keyword>
<sequence>MDISGLKIADLREVPILKDLTDEERSTIKYAHVYGNKREIGKDLSALYVTTNDKVFLAGFNSMVGEDNINYGPGGLLNKSREVKELSGKSVRRIVVGEEFGAALTDGDDLYLWGSDLGCDVILSEEQFERLAVKPQQPGDVCCCGRPLEFKARRKGYSKGLPWCNHCRAYIATSNTLVDPPLIRQCSILFALGFLGKPSSKRVLPSLYCLICQGFQTSELIKAKSKRFDTSYIPPPIRYYETTNLLRCTSCHTLIDYIGVTPRRYTTWAPQTARFTSPLSIIDITAGRNFLLIQTSTELIIWGELRGRKYNRILENREFVDVVKVACGSDHIAAITTQGDLFTWGDEVQQEEASKGCAILGKVPLEAPAVDVSCGLTSTVCLLKNGECFIRGKVTRMVSALTFFNNSFHSAYRCIPAVLSQNYAKVLTSSQVQHDQSMDKQLAELTGDPTDEFIHLHDTTVSPAGKPIDEELCVREDSELQKKNAEDKNPSGFHDLFGQQHLSDLTLKLADGDMPVHRCVLHSSSSYFKELFSESISPAVMDMSSYNALAYRGFLQYLYKIPIIEMEYEDMIDLYVLATSYKEDWIAADVFSKLKSSISPDNVLRLLDKAKATKSTELELECHKFINAPEFKKSLLEFASENMDLLTEILRVQHDQSMDKQLAELTGDPTDEFVHLHDTTVSPAGKPIDEELCVREDSELQKKNAEDKNPSGFHDLFGQQHLSDLTLKLADGDMPVHRCVLHSSSSYFKELFSESISPAVMDMSSYNALAYRGFLQYLYKIPIIEMEYEDMIDLYVLATSYKEDWIAADVFSKLKSSISPDNVLRLLDKAKATKSTELELECHKFINAPEFKKSLFEFTSENMDLLTEILRVFCKSRS</sequence>
<dbReference type="Gene3D" id="3.30.710.10">
    <property type="entry name" value="Potassium Channel Kv1.1, Chain A"/>
    <property type="match status" value="2"/>
</dbReference>
<name>A0A6A4IWH7_APOLU</name>
<dbReference type="CDD" id="cd18186">
    <property type="entry name" value="BTB_POZ_ZBTB_KLHL-like"/>
    <property type="match status" value="2"/>
</dbReference>
<protein>
    <recommendedName>
        <fullName evidence="1">BTB domain-containing protein</fullName>
    </recommendedName>
</protein>
<comment type="caution">
    <text evidence="2">The sequence shown here is derived from an EMBL/GenBank/DDBJ whole genome shotgun (WGS) entry which is preliminary data.</text>
</comment>
<dbReference type="OrthoDB" id="6359943at2759"/>
<dbReference type="InterPro" id="IPR000210">
    <property type="entry name" value="BTB/POZ_dom"/>
</dbReference>
<proteinExistence type="predicted"/>
<dbReference type="Proteomes" id="UP000466442">
    <property type="component" value="Unassembled WGS sequence"/>
</dbReference>
<dbReference type="SUPFAM" id="SSF54695">
    <property type="entry name" value="POZ domain"/>
    <property type="match status" value="2"/>
</dbReference>
<dbReference type="SMART" id="SM00225">
    <property type="entry name" value="BTB"/>
    <property type="match status" value="2"/>
</dbReference>
<dbReference type="SUPFAM" id="SSF50985">
    <property type="entry name" value="RCC1/BLIP-II"/>
    <property type="match status" value="1"/>
</dbReference>
<evidence type="ECO:0000313" key="3">
    <source>
        <dbReference type="Proteomes" id="UP000466442"/>
    </source>
</evidence>
<evidence type="ECO:0000259" key="1">
    <source>
        <dbReference type="PROSITE" id="PS50097"/>
    </source>
</evidence>
<dbReference type="Pfam" id="PF00651">
    <property type="entry name" value="BTB"/>
    <property type="match status" value="2"/>
</dbReference>
<accession>A0A6A4IWH7</accession>
<dbReference type="InterPro" id="IPR000408">
    <property type="entry name" value="Reg_chr_condens"/>
</dbReference>
<gene>
    <name evidence="2" type="ORF">GE061_001761</name>
</gene>
<dbReference type="Gene3D" id="2.130.10.30">
    <property type="entry name" value="Regulator of chromosome condensation 1/beta-lactamase-inhibitor protein II"/>
    <property type="match status" value="1"/>
</dbReference>
<dbReference type="AlphaFoldDB" id="A0A6A4IWH7"/>
<dbReference type="PANTHER" id="PTHR24413">
    <property type="entry name" value="SPECKLE-TYPE POZ PROTEIN"/>
    <property type="match status" value="1"/>
</dbReference>
<feature type="domain" description="BTB" evidence="1">
    <location>
        <begin position="503"/>
        <end position="559"/>
    </location>
</feature>
<reference evidence="2" key="1">
    <citation type="journal article" date="2021" name="Mol. Ecol. Resour.">
        <title>Apolygus lucorum genome provides insights into omnivorousness and mesophyll feeding.</title>
        <authorList>
            <person name="Liu Y."/>
            <person name="Liu H."/>
            <person name="Wang H."/>
            <person name="Huang T."/>
            <person name="Liu B."/>
            <person name="Yang B."/>
            <person name="Yin L."/>
            <person name="Li B."/>
            <person name="Zhang Y."/>
            <person name="Zhang S."/>
            <person name="Jiang F."/>
            <person name="Zhang X."/>
            <person name="Ren Y."/>
            <person name="Wang B."/>
            <person name="Wang S."/>
            <person name="Lu Y."/>
            <person name="Wu K."/>
            <person name="Fan W."/>
            <person name="Wang G."/>
        </authorList>
    </citation>
    <scope>NUCLEOTIDE SEQUENCE</scope>
    <source>
        <strain evidence="2">12Hb</strain>
    </source>
</reference>
<evidence type="ECO:0000313" key="2">
    <source>
        <dbReference type="EMBL" id="KAF6203430.1"/>
    </source>
</evidence>